<evidence type="ECO:0000313" key="3">
    <source>
        <dbReference type="Proteomes" id="UP001139006"/>
    </source>
</evidence>
<feature type="compositionally biased region" description="Basic and acidic residues" evidence="1">
    <location>
        <begin position="135"/>
        <end position="158"/>
    </location>
</feature>
<feature type="compositionally biased region" description="Acidic residues" evidence="1">
    <location>
        <begin position="113"/>
        <end position="126"/>
    </location>
</feature>
<dbReference type="RefSeq" id="WP_253359327.1">
    <property type="nucleotide sequence ID" value="NZ_JAIULA010000004.1"/>
</dbReference>
<evidence type="ECO:0000256" key="1">
    <source>
        <dbReference type="SAM" id="MobiDB-lite"/>
    </source>
</evidence>
<protein>
    <submittedName>
        <fullName evidence="2">Uncharacterized protein</fullName>
    </submittedName>
</protein>
<comment type="caution">
    <text evidence="2">The sequence shown here is derived from an EMBL/GenBank/DDBJ whole genome shotgun (WGS) entry which is preliminary data.</text>
</comment>
<dbReference type="AlphaFoldDB" id="A0A9X2FIQ8"/>
<reference evidence="2 3" key="1">
    <citation type="journal article" date="2023" name="Int. J. Syst. Evol. Microbiol.">
        <title>Ligilactobacillus ubinensis sp. nov., a novel species isolated from the wild ferment of a durian fruit (Durio zibethinus).</title>
        <authorList>
            <person name="Heng Y.C."/>
            <person name="Menon N."/>
            <person name="Chen B."/>
            <person name="Loo B.Z.L."/>
            <person name="Wong G.W.J."/>
            <person name="Lim A.C.H."/>
            <person name="Silvaraju S."/>
            <person name="Kittelmann S."/>
        </authorList>
    </citation>
    <scope>NUCLEOTIDE SEQUENCE [LARGE SCALE GENOMIC DNA]</scope>
    <source>
        <strain evidence="2 3">WILCCON 0076</strain>
    </source>
</reference>
<gene>
    <name evidence="2" type="ORF">LB941_02875</name>
</gene>
<proteinExistence type="predicted"/>
<sequence length="158" mass="17903">MKKTFLLGLGLVAGATFYVSKKLTEEQRDKIALKLDEAILDGREATLKYDRYLHEFMHANQLELSPLKDKFLEKKDAITENEAVNDAMTSLKQATSELRARLKEASKELSEGTLDENNENLQDDIVIDGRSAFGEAKDVADFESEHPTETFYPKDTEK</sequence>
<organism evidence="2 3">
    <name type="scientific">Ligilactobacillus ubinensis</name>
    <dbReference type="NCBI Taxonomy" id="2876789"/>
    <lineage>
        <taxon>Bacteria</taxon>
        <taxon>Bacillati</taxon>
        <taxon>Bacillota</taxon>
        <taxon>Bacilli</taxon>
        <taxon>Lactobacillales</taxon>
        <taxon>Lactobacillaceae</taxon>
        <taxon>Ligilactobacillus</taxon>
    </lineage>
</organism>
<keyword evidence="3" id="KW-1185">Reference proteome</keyword>
<name>A0A9X2FIQ8_9LACO</name>
<dbReference type="Proteomes" id="UP001139006">
    <property type="component" value="Unassembled WGS sequence"/>
</dbReference>
<feature type="region of interest" description="Disordered" evidence="1">
    <location>
        <begin position="106"/>
        <end position="158"/>
    </location>
</feature>
<accession>A0A9X2FIQ8</accession>
<dbReference type="EMBL" id="JAIULA010000004">
    <property type="protein sequence ID" value="MCP0886280.1"/>
    <property type="molecule type" value="Genomic_DNA"/>
</dbReference>
<evidence type="ECO:0000313" key="2">
    <source>
        <dbReference type="EMBL" id="MCP0886280.1"/>
    </source>
</evidence>